<feature type="compositionally biased region" description="Basic and acidic residues" evidence="1">
    <location>
        <begin position="46"/>
        <end position="69"/>
    </location>
</feature>
<evidence type="ECO:0000256" key="1">
    <source>
        <dbReference type="SAM" id="MobiDB-lite"/>
    </source>
</evidence>
<evidence type="ECO:0000313" key="3">
    <source>
        <dbReference type="Proteomes" id="UP000266313"/>
    </source>
</evidence>
<protein>
    <submittedName>
        <fullName evidence="2">Minor curlin subunit, nucleator CsgB</fullName>
    </submittedName>
</protein>
<accession>A0A250KU38</accession>
<evidence type="ECO:0000313" key="2">
    <source>
        <dbReference type="EMBL" id="BBA35165.1"/>
    </source>
</evidence>
<dbReference type="Proteomes" id="UP000266313">
    <property type="component" value="Chromosome"/>
</dbReference>
<proteinExistence type="predicted"/>
<gene>
    <name evidence="2" type="ORF">sS8_3222</name>
</gene>
<reference evidence="2 3" key="1">
    <citation type="submission" date="2016-12" db="EMBL/GenBank/DDBJ databases">
        <title>Genome sequencing of Methylocaldum marinum.</title>
        <authorList>
            <person name="Takeuchi M."/>
            <person name="Kamagata Y."/>
            <person name="Hiraoka S."/>
            <person name="Oshima K."/>
            <person name="Hattori M."/>
            <person name="Iwasaki W."/>
        </authorList>
    </citation>
    <scope>NUCLEOTIDE SEQUENCE [LARGE SCALE GENOMIC DNA]</scope>
    <source>
        <strain evidence="2 3">S8</strain>
    </source>
</reference>
<dbReference type="KEGG" id="mmai:sS8_3222"/>
<name>A0A250KU38_9GAMM</name>
<dbReference type="EMBL" id="AP017928">
    <property type="protein sequence ID" value="BBA35165.1"/>
    <property type="molecule type" value="Genomic_DNA"/>
</dbReference>
<organism evidence="2 3">
    <name type="scientific">Methylocaldum marinum</name>
    <dbReference type="NCBI Taxonomy" id="1432792"/>
    <lineage>
        <taxon>Bacteria</taxon>
        <taxon>Pseudomonadati</taxon>
        <taxon>Pseudomonadota</taxon>
        <taxon>Gammaproteobacteria</taxon>
        <taxon>Methylococcales</taxon>
        <taxon>Methylococcaceae</taxon>
        <taxon>Methylocaldum</taxon>
    </lineage>
</organism>
<keyword evidence="3" id="KW-1185">Reference proteome</keyword>
<dbReference type="AlphaFoldDB" id="A0A250KU38"/>
<feature type="region of interest" description="Disordered" evidence="1">
    <location>
        <begin position="1"/>
        <end position="69"/>
    </location>
</feature>
<sequence length="69" mass="7525">MTVYEVFRAVPQRDPSRAGNGTRNLASPPPKGFSFEAEPVLANEDATAHDIFQENGTQDRRNPPGDRGA</sequence>